<feature type="chain" id="PRO_5003583095" evidence="13">
    <location>
        <begin position="25"/>
        <end position="1031"/>
    </location>
</feature>
<evidence type="ECO:0000256" key="12">
    <source>
        <dbReference type="ARBA" id="ARBA00023319"/>
    </source>
</evidence>
<dbReference type="InterPro" id="IPR050958">
    <property type="entry name" value="Cell_Adh-Cytoskel_Orgn"/>
</dbReference>
<dbReference type="Pfam" id="PF25106">
    <property type="entry name" value="VWA_4"/>
    <property type="match status" value="1"/>
</dbReference>
<evidence type="ECO:0000256" key="6">
    <source>
        <dbReference type="ARBA" id="ARBA00022729"/>
    </source>
</evidence>
<evidence type="ECO:0000256" key="3">
    <source>
        <dbReference type="ARBA" id="ARBA00009588"/>
    </source>
</evidence>
<feature type="signal peptide" evidence="13">
    <location>
        <begin position="1"/>
        <end position="24"/>
    </location>
</feature>
<dbReference type="GO" id="GO:0008046">
    <property type="term" value="F:axon guidance receptor activity"/>
    <property type="evidence" value="ECO:0007669"/>
    <property type="project" value="TreeGrafter"/>
</dbReference>
<evidence type="ECO:0000259" key="14">
    <source>
        <dbReference type="PROSITE" id="PS50835"/>
    </source>
</evidence>
<evidence type="ECO:0000256" key="9">
    <source>
        <dbReference type="ARBA" id="ARBA00023136"/>
    </source>
</evidence>
<feature type="domain" description="Ig-like" evidence="14">
    <location>
        <begin position="432"/>
        <end position="517"/>
    </location>
</feature>
<reference evidence="16" key="1">
    <citation type="journal article" date="2004" name="Nature">
        <title>Genome duplication in the teleost fish Tetraodon nigroviridis reveals the early vertebrate proto-karyotype.</title>
        <authorList>
            <person name="Jaillon O."/>
            <person name="Aury J.-M."/>
            <person name="Brunet F."/>
            <person name="Petit J.-L."/>
            <person name="Stange-Thomann N."/>
            <person name="Mauceli E."/>
            <person name="Bouneau L."/>
            <person name="Fischer C."/>
            <person name="Ozouf-Costaz C."/>
            <person name="Bernot A."/>
            <person name="Nicaud S."/>
            <person name="Jaffe D."/>
            <person name="Fisher S."/>
            <person name="Lutfalla G."/>
            <person name="Dossat C."/>
            <person name="Segurens B."/>
            <person name="Dasilva C."/>
            <person name="Salanoubat M."/>
            <person name="Levy M."/>
            <person name="Boudet N."/>
            <person name="Castellano S."/>
            <person name="Anthouard V."/>
            <person name="Jubin C."/>
            <person name="Castelli V."/>
            <person name="Katinka M."/>
            <person name="Vacherie B."/>
            <person name="Biemont C."/>
            <person name="Skalli Z."/>
            <person name="Cattolico L."/>
            <person name="Poulain J."/>
            <person name="De Berardinis V."/>
            <person name="Cruaud C."/>
            <person name="Duprat S."/>
            <person name="Brottier P."/>
            <person name="Coutanceau J.-P."/>
            <person name="Gouzy J."/>
            <person name="Parra G."/>
            <person name="Lardier G."/>
            <person name="Chapple C."/>
            <person name="McKernan K.J."/>
            <person name="McEwan P."/>
            <person name="Bosak S."/>
            <person name="Kellis M."/>
            <person name="Volff J.-N."/>
            <person name="Guigo R."/>
            <person name="Zody M.C."/>
            <person name="Mesirov J."/>
            <person name="Lindblad-Toh K."/>
            <person name="Birren B."/>
            <person name="Nusbaum C."/>
            <person name="Kahn D."/>
            <person name="Robinson-Rechavi M."/>
            <person name="Laudet V."/>
            <person name="Schachter V."/>
            <person name="Quetier F."/>
            <person name="Saurin W."/>
            <person name="Scarpelli C."/>
            <person name="Wincker P."/>
            <person name="Lander E.S."/>
            <person name="Weissenbach J."/>
            <person name="Roest Crollius H."/>
        </authorList>
    </citation>
    <scope>NUCLEOTIDE SEQUENCE [LARGE SCALE GENOMIC DNA]</scope>
</reference>
<evidence type="ECO:0000256" key="11">
    <source>
        <dbReference type="ARBA" id="ARBA00023180"/>
    </source>
</evidence>
<dbReference type="SUPFAM" id="SSF48726">
    <property type="entry name" value="Immunoglobulin"/>
    <property type="match status" value="7"/>
</dbReference>
<evidence type="ECO:0000313" key="16">
    <source>
        <dbReference type="Proteomes" id="UP000007303"/>
    </source>
</evidence>
<dbReference type="GO" id="GO:0043025">
    <property type="term" value="C:neuronal cell body"/>
    <property type="evidence" value="ECO:0007669"/>
    <property type="project" value="TreeGrafter"/>
</dbReference>
<evidence type="ECO:0000256" key="8">
    <source>
        <dbReference type="ARBA" id="ARBA00022989"/>
    </source>
</evidence>
<sequence>MSCDLFKWLVLAFCISQQGLFAVARPDVEDESDDSASTLAFVFDVTGSMYDDLKQVIDGASRILEKTLSRRTRPIKNFVLVPFHDPDIGPVSITTDPEKFQQDLQELFVQGGGDCPEMSVGAIKKALEVSLPGSFIYVFTDARAKDYRLKRDVLQLVQLRQSQVVFVLTGDCGDRSQPGYRAYEEIAATSSGQIFHLDKQQVNEVLKWVEETVQAMKVHLLSSNHDGAQENKWDVPFDPSLREVTVSLSGPAPQIELSDPFGRVVGEAQGLTELLNIPNSARVVNLKFPRPGTWKLKVSCSGRHTLRVTGVSNLDFRAGFSSVPVSEFNHTRERPIKGLPTHVMLKCTGLKPPGELNLAELMSSSGRSLRTIPVPPPSGVHQHRLWRLPEFRTPSQSFFIRVTGKDDEGYRFQRLSSVSYTNVIPGKTAPFPQIIQSGPRCFYMQPVVIRCSVGSPIPYKLRFTRDGITVGEEKLYQSSALASWEIDHASAEDEGLYECIAQSKAGQGRALTQLTVREPPPVLKPPVNVTSSVGAVAVLSCKVEGSMRHNLTWYRAGRAIQAPTGGFKVLPDSSLQIIGVRTQDAGEYHCVATNAHGDSRIAVWLHVPEAPRIKVTQQDIHVSVGADAVLECQATGAPPPLVRWFKGEFEVGSTLFAGQDDYHGTLHIRGVQKVDAGQYTCVASSPAGTATGTVSLKVGEDPLFSETPADLMAKIGENVTLRCSARGSPQPTVSWHRHDGRQILTGSRSRMVQLEDGHLLIQGVWLSDEGLYVCEAKNPFGTIKTGARLSVTGLAPPLLAQGPAVISTGIGQPLSIPCMMLDGIPLPERYWSHNGKPVDANGRAFLRSDGSLSVEKAVAEDAGTYVCTAVNIAGSKNVTVSVEIHVPPEIHAGPYHYIANEGVSITLFCKSSGVPKPDVVWSKVQCSLSLGTMLPVSVHQMATFHIPHPTTDDAGIYVCTSTNPVGYASREIQLSVNTMPKITGVTSNNKTVKMAAEVGTQVVLPCEAQGNPSPLVTWRRNGHPIPPVTAG</sequence>
<dbReference type="SUPFAM" id="SSF53300">
    <property type="entry name" value="vWA-like"/>
    <property type="match status" value="1"/>
</dbReference>
<dbReference type="InterPro" id="IPR013783">
    <property type="entry name" value="Ig-like_fold"/>
</dbReference>
<dbReference type="PRINTS" id="PR01838">
    <property type="entry name" value="NCAMFAMILY"/>
</dbReference>
<dbReference type="OMA" id="PSYLAIE"/>
<dbReference type="GO" id="GO:0050808">
    <property type="term" value="P:synapse organization"/>
    <property type="evidence" value="ECO:0007669"/>
    <property type="project" value="TreeGrafter"/>
</dbReference>
<keyword evidence="16" id="KW-1185">Reference proteome</keyword>
<dbReference type="Ensembl" id="ENSTNIT00000016620.1">
    <property type="protein sequence ID" value="ENSTNIP00000016407.1"/>
    <property type="gene ID" value="ENSTNIG00000013413.1"/>
</dbReference>
<dbReference type="SMART" id="SM00409">
    <property type="entry name" value="IG"/>
    <property type="match status" value="6"/>
</dbReference>
<dbReference type="InterPro" id="IPR036465">
    <property type="entry name" value="vWFA_dom_sf"/>
</dbReference>
<dbReference type="Gene3D" id="3.40.50.410">
    <property type="entry name" value="von Willebrand factor, type A domain"/>
    <property type="match status" value="1"/>
</dbReference>
<dbReference type="GO" id="GO:0005886">
    <property type="term" value="C:plasma membrane"/>
    <property type="evidence" value="ECO:0007669"/>
    <property type="project" value="UniProtKB-ARBA"/>
</dbReference>
<dbReference type="STRING" id="99883.ENSTNIP00000016407"/>
<dbReference type="InterPro" id="IPR009138">
    <property type="entry name" value="Neural_cell_adh"/>
</dbReference>
<dbReference type="Gene3D" id="2.60.40.10">
    <property type="entry name" value="Immunoglobulins"/>
    <property type="match status" value="7"/>
</dbReference>
<dbReference type="SMART" id="SM00408">
    <property type="entry name" value="IGc2"/>
    <property type="match status" value="6"/>
</dbReference>
<evidence type="ECO:0000313" key="15">
    <source>
        <dbReference type="Ensembl" id="ENSTNIP00000016407.1"/>
    </source>
</evidence>
<organism evidence="15 16">
    <name type="scientific">Tetraodon nigroviridis</name>
    <name type="common">Spotted green pufferfish</name>
    <name type="synonym">Chelonodon nigroviridis</name>
    <dbReference type="NCBI Taxonomy" id="99883"/>
    <lineage>
        <taxon>Eukaryota</taxon>
        <taxon>Metazoa</taxon>
        <taxon>Chordata</taxon>
        <taxon>Craniata</taxon>
        <taxon>Vertebrata</taxon>
        <taxon>Euteleostomi</taxon>
        <taxon>Actinopterygii</taxon>
        <taxon>Neopterygii</taxon>
        <taxon>Teleostei</taxon>
        <taxon>Neoteleostei</taxon>
        <taxon>Acanthomorphata</taxon>
        <taxon>Eupercaria</taxon>
        <taxon>Tetraodontiformes</taxon>
        <taxon>Tetradontoidea</taxon>
        <taxon>Tetraodontidae</taxon>
        <taxon>Tetraodon</taxon>
    </lineage>
</organism>
<dbReference type="InterPro" id="IPR056475">
    <property type="entry name" value="GBD_Hemicentin/VWA7"/>
</dbReference>
<keyword evidence="9" id="KW-0472">Membrane</keyword>
<dbReference type="CDD" id="cd00198">
    <property type="entry name" value="vWFA"/>
    <property type="match status" value="1"/>
</dbReference>
<feature type="domain" description="Ig-like" evidence="14">
    <location>
        <begin position="702"/>
        <end position="790"/>
    </location>
</feature>
<dbReference type="InterPro" id="IPR056861">
    <property type="entry name" value="HMCN1-like_VWA"/>
</dbReference>
<keyword evidence="8" id="KW-1133">Transmembrane helix</keyword>
<dbReference type="GO" id="GO:0005576">
    <property type="term" value="C:extracellular region"/>
    <property type="evidence" value="ECO:0007669"/>
    <property type="project" value="UniProtKB-SubCell"/>
</dbReference>
<dbReference type="HOGENOM" id="CLU_012931_0_0_1"/>
<dbReference type="Pfam" id="PF07679">
    <property type="entry name" value="I-set"/>
    <property type="match status" value="5"/>
</dbReference>
<comment type="similarity">
    <text evidence="3">Belongs to the immunoglobulin superfamily. DCC family.</text>
</comment>
<dbReference type="InterPro" id="IPR007110">
    <property type="entry name" value="Ig-like_dom"/>
</dbReference>
<keyword evidence="12" id="KW-0393">Immunoglobulin domain</keyword>
<feature type="domain" description="Ig-like" evidence="14">
    <location>
        <begin position="520"/>
        <end position="602"/>
    </location>
</feature>
<proteinExistence type="inferred from homology"/>
<dbReference type="GO" id="GO:0007156">
    <property type="term" value="P:homophilic cell adhesion via plasma membrane adhesion molecules"/>
    <property type="evidence" value="ECO:0007669"/>
    <property type="project" value="TreeGrafter"/>
</dbReference>
<dbReference type="GeneTree" id="ENSGT00940000154614"/>
<keyword evidence="5" id="KW-0812">Transmembrane</keyword>
<evidence type="ECO:0000256" key="4">
    <source>
        <dbReference type="ARBA" id="ARBA00022525"/>
    </source>
</evidence>
<dbReference type="FunFam" id="2.60.40.10:FF:000189">
    <property type="entry name" value="Neogenin isoform 3"/>
    <property type="match status" value="1"/>
</dbReference>
<feature type="domain" description="Ig-like" evidence="14">
    <location>
        <begin position="611"/>
        <end position="695"/>
    </location>
</feature>
<keyword evidence="6 13" id="KW-0732">Signal</keyword>
<evidence type="ECO:0000256" key="5">
    <source>
        <dbReference type="ARBA" id="ARBA00022692"/>
    </source>
</evidence>
<evidence type="ECO:0000256" key="13">
    <source>
        <dbReference type="SAM" id="SignalP"/>
    </source>
</evidence>
<dbReference type="FunFam" id="2.60.40.10:FF:000032">
    <property type="entry name" value="palladin isoform X1"/>
    <property type="match status" value="2"/>
</dbReference>
<dbReference type="Pfam" id="PF23560">
    <property type="entry name" value="GBD_Hemicentin"/>
    <property type="match status" value="1"/>
</dbReference>
<evidence type="ECO:0000256" key="1">
    <source>
        <dbReference type="ARBA" id="ARBA00004167"/>
    </source>
</evidence>
<feature type="domain" description="Ig-like" evidence="14">
    <location>
        <begin position="888"/>
        <end position="975"/>
    </location>
</feature>
<evidence type="ECO:0000256" key="10">
    <source>
        <dbReference type="ARBA" id="ARBA00023157"/>
    </source>
</evidence>
<keyword evidence="11" id="KW-0325">Glycoprotein</keyword>
<dbReference type="PANTHER" id="PTHR45080:SF8">
    <property type="entry name" value="IG-LIKE DOMAIN-CONTAINING PROTEIN"/>
    <property type="match status" value="1"/>
</dbReference>
<dbReference type="CDD" id="cd00096">
    <property type="entry name" value="Ig"/>
    <property type="match status" value="1"/>
</dbReference>
<dbReference type="InterPro" id="IPR003598">
    <property type="entry name" value="Ig_sub2"/>
</dbReference>
<name>H3D7B6_TETNG</name>
<dbReference type="Pfam" id="PF13927">
    <property type="entry name" value="Ig_3"/>
    <property type="match status" value="1"/>
</dbReference>
<comment type="subcellular location">
    <subcellularLocation>
        <location evidence="1">Membrane</location>
        <topology evidence="1">Single-pass membrane protein</topology>
    </subcellularLocation>
    <subcellularLocation>
        <location evidence="2">Secreted</location>
    </subcellularLocation>
</comment>
<feature type="domain" description="Ig-like" evidence="14">
    <location>
        <begin position="980"/>
        <end position="1031"/>
    </location>
</feature>
<keyword evidence="4" id="KW-0964">Secreted</keyword>
<dbReference type="PANTHER" id="PTHR45080">
    <property type="entry name" value="CONTACTIN 5"/>
    <property type="match status" value="1"/>
</dbReference>
<evidence type="ECO:0000256" key="2">
    <source>
        <dbReference type="ARBA" id="ARBA00004613"/>
    </source>
</evidence>
<dbReference type="InterPro" id="IPR036179">
    <property type="entry name" value="Ig-like_dom_sf"/>
</dbReference>
<accession>H3D7B6</accession>
<feature type="domain" description="Ig-like" evidence="14">
    <location>
        <begin position="797"/>
        <end position="879"/>
    </location>
</feature>
<dbReference type="InParanoid" id="H3D7B6"/>
<evidence type="ECO:0000256" key="7">
    <source>
        <dbReference type="ARBA" id="ARBA00022737"/>
    </source>
</evidence>
<dbReference type="GO" id="GO:0030424">
    <property type="term" value="C:axon"/>
    <property type="evidence" value="ECO:0007669"/>
    <property type="project" value="TreeGrafter"/>
</dbReference>
<reference evidence="15" key="3">
    <citation type="submission" date="2025-09" db="UniProtKB">
        <authorList>
            <consortium name="Ensembl"/>
        </authorList>
    </citation>
    <scope>IDENTIFICATION</scope>
</reference>
<keyword evidence="7" id="KW-0677">Repeat</keyword>
<reference evidence="15" key="2">
    <citation type="submission" date="2025-08" db="UniProtKB">
        <authorList>
            <consortium name="Ensembl"/>
        </authorList>
    </citation>
    <scope>IDENTIFICATION</scope>
</reference>
<dbReference type="InterPro" id="IPR003599">
    <property type="entry name" value="Ig_sub"/>
</dbReference>
<dbReference type="AlphaFoldDB" id="H3D7B6"/>
<dbReference type="Proteomes" id="UP000007303">
    <property type="component" value="Unassembled WGS sequence"/>
</dbReference>
<dbReference type="PROSITE" id="PS50835">
    <property type="entry name" value="IG_LIKE"/>
    <property type="match status" value="7"/>
</dbReference>
<keyword evidence="10" id="KW-1015">Disulfide bond</keyword>
<protein>
    <submittedName>
        <fullName evidence="15">Hemicentin 2</fullName>
    </submittedName>
</protein>
<dbReference type="InterPro" id="IPR013098">
    <property type="entry name" value="Ig_I-set"/>
</dbReference>
<dbReference type="FunFam" id="3.40.50.410:FF:000032">
    <property type="entry name" value="Hemicentin 1"/>
    <property type="match status" value="1"/>
</dbReference>